<proteinExistence type="predicted"/>
<dbReference type="Gene3D" id="2.40.160.130">
    <property type="entry name" value="Capsule assembly protein Wzi"/>
    <property type="match status" value="1"/>
</dbReference>
<gene>
    <name evidence="2" type="ORF">J2I48_17705</name>
</gene>
<reference evidence="2 3" key="1">
    <citation type="submission" date="2021-03" db="EMBL/GenBank/DDBJ databases">
        <title>Fibrella sp. HMF5036 genome sequencing and assembly.</title>
        <authorList>
            <person name="Kang H."/>
            <person name="Kim H."/>
            <person name="Bae S."/>
            <person name="Joh K."/>
        </authorList>
    </citation>
    <scope>NUCLEOTIDE SEQUENCE [LARGE SCALE GENOMIC DNA]</scope>
    <source>
        <strain evidence="2 3">HMF5036</strain>
    </source>
</reference>
<sequence>MRYLYCLACLLLLSTLGQAQSSFVPLNQDYYNLIDRYEIRQGRWADKFHSTVKPYNRQAIMQLIDTLETGTDDYGVGVSLSKTDKFNINYLRDDSWEWASPQPVRAMFPPVAVAFGRSTDSTATQPVILRYDEPGDSQRPLLGYFFRKKSDFFSVKNNEFDLHINPVVYVGYGKDQALSTSLYTNTRGVEVRGSIGQKLGFYSYFADNQVVYPKYVQDYGQTYSLYGGGFAPGQGVVKTFNGAADFIEARGYITVNALKIINIQFGHDRNFFGNGLRSLLLSDNSAPYLFLKFSTRFGKRFQYTNLFSELQNGQVVLSGINLFPQKFTAMHHLSVNLSKRVNIGLFEAEVFSRDRFDINYLNPVILYRYVESSRGSADNAFVGIDLKVNAAQHFLFYGQLMLDEFLIKEIRAANGSWTNKFAGQLGLKYIDVAGIPNLDIQGEFNIARPYTYSHKSGQTNYVHYNQPLASPLGANFMEGLGTLRFQRQRLTVHGTFGVMMRGTDPPNRNYGSNLLLDYEDRLRNYDNFVGQGRKQITTYSDVRLTYMLKHNLFLEGRFLNRQQSSQYIPDSYNTNVFNFAIRWNAPYRSWVF</sequence>
<evidence type="ECO:0000313" key="3">
    <source>
        <dbReference type="Proteomes" id="UP000664795"/>
    </source>
</evidence>
<dbReference type="InterPro" id="IPR038636">
    <property type="entry name" value="Wzi_sf"/>
</dbReference>
<comment type="caution">
    <text evidence="2">The sequence shown here is derived from an EMBL/GenBank/DDBJ whole genome shotgun (WGS) entry which is preliminary data.</text>
</comment>
<evidence type="ECO:0008006" key="4">
    <source>
        <dbReference type="Google" id="ProtNLM"/>
    </source>
</evidence>
<evidence type="ECO:0000313" key="2">
    <source>
        <dbReference type="EMBL" id="MBO0932851.1"/>
    </source>
</evidence>
<keyword evidence="3" id="KW-1185">Reference proteome</keyword>
<dbReference type="EMBL" id="JAFMYU010000015">
    <property type="protein sequence ID" value="MBO0932851.1"/>
    <property type="molecule type" value="Genomic_DNA"/>
</dbReference>
<dbReference type="Proteomes" id="UP000664795">
    <property type="component" value="Unassembled WGS sequence"/>
</dbReference>
<evidence type="ECO:0000256" key="1">
    <source>
        <dbReference type="SAM" id="SignalP"/>
    </source>
</evidence>
<name>A0A939G6P3_9BACT</name>
<feature type="signal peptide" evidence="1">
    <location>
        <begin position="1"/>
        <end position="19"/>
    </location>
</feature>
<feature type="chain" id="PRO_5037853471" description="Capsule assembly protein Wzi" evidence="1">
    <location>
        <begin position="20"/>
        <end position="592"/>
    </location>
</feature>
<accession>A0A939G6P3</accession>
<keyword evidence="1" id="KW-0732">Signal</keyword>
<protein>
    <recommendedName>
        <fullName evidence="4">Capsule assembly protein Wzi</fullName>
    </recommendedName>
</protein>
<organism evidence="2 3">
    <name type="scientific">Fibrella aquatilis</name>
    <dbReference type="NCBI Taxonomy" id="2817059"/>
    <lineage>
        <taxon>Bacteria</taxon>
        <taxon>Pseudomonadati</taxon>
        <taxon>Bacteroidota</taxon>
        <taxon>Cytophagia</taxon>
        <taxon>Cytophagales</taxon>
        <taxon>Spirosomataceae</taxon>
        <taxon>Fibrella</taxon>
    </lineage>
</organism>
<dbReference type="AlphaFoldDB" id="A0A939G6P3"/>
<dbReference type="RefSeq" id="WP_207336817.1">
    <property type="nucleotide sequence ID" value="NZ_JAFMYU010000015.1"/>
</dbReference>